<organism evidence="4">
    <name type="scientific">invertebrate metagenome</name>
    <dbReference type="NCBI Taxonomy" id="1711999"/>
    <lineage>
        <taxon>unclassified sequences</taxon>
        <taxon>metagenomes</taxon>
        <taxon>organismal metagenomes</taxon>
    </lineage>
</organism>
<dbReference type="GO" id="GO:0008168">
    <property type="term" value="F:methyltransferase activity"/>
    <property type="evidence" value="ECO:0007669"/>
    <property type="project" value="InterPro"/>
</dbReference>
<reference evidence="4" key="1">
    <citation type="journal article" date="2017" name="Appl. Environ. Microbiol.">
        <title>Molecular characterization of an Endozoicomonas-like organism causing infection in king scallop Pecten maximus L.</title>
        <authorList>
            <person name="Cano I."/>
            <person name="van Aerle R."/>
            <person name="Ross S."/>
            <person name="Verner-Jeffreys D.W."/>
            <person name="Paley R.K."/>
            <person name="Rimmer G."/>
            <person name="Ryder D."/>
            <person name="Hooper P."/>
            <person name="Stone D."/>
            <person name="Feist S.W."/>
        </authorList>
    </citation>
    <scope>NUCLEOTIDE SEQUENCE</scope>
</reference>
<feature type="coiled-coil region" evidence="1">
    <location>
        <begin position="1394"/>
        <end position="1428"/>
    </location>
</feature>
<dbReference type="InterPro" id="IPR029063">
    <property type="entry name" value="SAM-dependent_MTases_sf"/>
</dbReference>
<dbReference type="InterPro" id="IPR007848">
    <property type="entry name" value="Small_mtfrase_dom"/>
</dbReference>
<proteinExistence type="predicted"/>
<evidence type="ECO:0000256" key="1">
    <source>
        <dbReference type="SAM" id="Coils"/>
    </source>
</evidence>
<keyword evidence="1" id="KW-0175">Coiled coil</keyword>
<feature type="region of interest" description="Disordered" evidence="2">
    <location>
        <begin position="900"/>
        <end position="919"/>
    </location>
</feature>
<evidence type="ECO:0000259" key="3">
    <source>
        <dbReference type="Pfam" id="PF05175"/>
    </source>
</evidence>
<feature type="domain" description="Methyltransferase small" evidence="3">
    <location>
        <begin position="1690"/>
        <end position="1782"/>
    </location>
</feature>
<feature type="compositionally biased region" description="Basic and acidic residues" evidence="2">
    <location>
        <begin position="1846"/>
        <end position="1855"/>
    </location>
</feature>
<dbReference type="InterPro" id="IPR036086">
    <property type="entry name" value="ParB/Sulfiredoxin_sf"/>
</dbReference>
<feature type="compositionally biased region" description="Basic and acidic residues" evidence="2">
    <location>
        <begin position="1056"/>
        <end position="1072"/>
    </location>
</feature>
<dbReference type="SUPFAM" id="SSF53335">
    <property type="entry name" value="S-adenosyl-L-methionine-dependent methyltransferases"/>
    <property type="match status" value="1"/>
</dbReference>
<evidence type="ECO:0000256" key="2">
    <source>
        <dbReference type="SAM" id="MobiDB-lite"/>
    </source>
</evidence>
<dbReference type="PROSITE" id="PS00092">
    <property type="entry name" value="N6_MTASE"/>
    <property type="match status" value="1"/>
</dbReference>
<dbReference type="GO" id="GO:0032259">
    <property type="term" value="P:methylation"/>
    <property type="evidence" value="ECO:0007669"/>
    <property type="project" value="InterPro"/>
</dbReference>
<feature type="compositionally biased region" description="Low complexity" evidence="2">
    <location>
        <begin position="498"/>
        <end position="507"/>
    </location>
</feature>
<evidence type="ECO:0000313" key="4">
    <source>
        <dbReference type="EMBL" id="PJE79288.1"/>
    </source>
</evidence>
<feature type="compositionally biased region" description="Polar residues" evidence="2">
    <location>
        <begin position="1029"/>
        <end position="1050"/>
    </location>
</feature>
<dbReference type="SUPFAM" id="SSF110849">
    <property type="entry name" value="ParB/Sulfiredoxin"/>
    <property type="match status" value="1"/>
</dbReference>
<dbReference type="Gene3D" id="3.40.50.150">
    <property type="entry name" value="Vaccinia Virus protein VP39"/>
    <property type="match status" value="1"/>
</dbReference>
<protein>
    <recommendedName>
        <fullName evidence="3">Methyltransferase small domain-containing protein</fullName>
    </recommendedName>
</protein>
<comment type="caution">
    <text evidence="4">The sequence shown here is derived from an EMBL/GenBank/DDBJ whole genome shotgun (WGS) entry which is preliminary data.</text>
</comment>
<feature type="region of interest" description="Disordered" evidence="2">
    <location>
        <begin position="1836"/>
        <end position="1865"/>
    </location>
</feature>
<feature type="compositionally biased region" description="Pro residues" evidence="2">
    <location>
        <begin position="47"/>
        <end position="58"/>
    </location>
</feature>
<feature type="compositionally biased region" description="Basic and acidic residues" evidence="2">
    <location>
        <begin position="549"/>
        <end position="581"/>
    </location>
</feature>
<feature type="region of interest" description="Disordered" evidence="2">
    <location>
        <begin position="493"/>
        <end position="581"/>
    </location>
</feature>
<dbReference type="CDD" id="cd02440">
    <property type="entry name" value="AdoMet_MTases"/>
    <property type="match status" value="1"/>
</dbReference>
<feature type="region of interest" description="Disordered" evidence="2">
    <location>
        <begin position="938"/>
        <end position="959"/>
    </location>
</feature>
<feature type="region of interest" description="Disordered" evidence="2">
    <location>
        <begin position="988"/>
        <end position="1085"/>
    </location>
</feature>
<accession>A0A2H9T801</accession>
<feature type="region of interest" description="Disordered" evidence="2">
    <location>
        <begin position="1"/>
        <end position="20"/>
    </location>
</feature>
<gene>
    <name evidence="4" type="ORF">CI610_01753</name>
</gene>
<dbReference type="Gene3D" id="3.90.1530.10">
    <property type="entry name" value="Conserved hypothetical protein from pyrococcus furiosus pfu- 392566-001, ParB domain"/>
    <property type="match status" value="1"/>
</dbReference>
<feature type="compositionally biased region" description="Polar residues" evidence="2">
    <location>
        <begin position="1074"/>
        <end position="1085"/>
    </location>
</feature>
<sequence>MSNSVQRKDPNIWFSHLNDRQQEMPVNRSVVAQLSERPIQPGTLPNIPSPSRQPPPVQNEPVNPLVDLYRSGEMEKQIEQAKIPPATTLMSSANEENPLADLYRSGAMENMILQTEDAQYIKTVHQWEKNQSLRKLYRRTPGGMHDFPNTPPPPLPERDFETIQNQMSRGINYLRNHELDRIFENIEQGNMTPDQEGWIAQALEPQLPDNLKQQLQVSRLTRDKLLQMKQQAQEEAKQAQALNKESLYMSPGQIAKDPRLQSASETGQVFKRSIAKGLTANYAYSPDEDKLQSDNPEIQASERAKTIFYRQQEGTHFVASLAGQITGAMGPMTVATKFLRAGKTAIAAKHLKAGTPIKYIANVLSRSAAPTTTAGNLAEGALVGAGYDISSRPEGSETMNLKEDLQARLQQMGFGIVTGAVGDLLLTKLLPGLLKSGVQLKSLSDLTRNTVKKRRLDKIARKMNYKNFDELVSQHLEIIPDEQGNRVRLKQQSIESLPQQPGTGTKTPPQPRDTLPHAENEPASPATPQQRIAEDQPGIPLGEQPAPHYPEKDETPTGERKQNRQRTDGRTTETLERIVERRTEPVITENTEAPVPHKIDQLETVEAPLDKLILSEDVPQFKSGANKEGIVEPLGGRFDRTGVAPIQVWVRKDGRHEIISGRHRVNLARQTGEKTIPAQYHYESQGFDKQQAAALDALLNIREGQGKVKDYVQYFRNTQPTQAQANADGVLARATGKRAYTIATQGGDTLITAHSADELTDEAATRIAQAAPNNERLQAVGMKAVQEGKPLHVAENMVKAVKSITNKTATSTHDMFGFDDSALKEAEQLARKASAKQADIQRSLSAVQGASKRPDLAAKEGVNVKDPEALKKRIAQLKAEKQAWQNWHTDPVLTAQLKDNIPSTAKQEIPPTKTEKPDDLELTAPTEAELTVRKKRIQETENQRRQTQQAAELKAKADSEAKDFELGIQGSGKDVSSKQGNLLGLAKSRQLPPEEWPLDYNLPKNTKAGGTKEGEPPKVPGATSKEGFPQTSETYQGQFSNKKYNKTINRSPDVPVEPKLKQDLSKNGEKTRISLKSSEKTSATTQTIQAKASKESLEHIPVINNPDPKEKNLKGGPYTLDYHNQLFKTLTDGKLSADNFKEAFSTLVNNKEEVTTRLNKYTKKQLMNMSRRYADKKPQAVDHAFERLIHRFLLDKEAPAFTWEPFGYNKQTYAEAKAAQQKQIADIVNNLSQEDLDRYGQYITEAVEQRKKQTAEKNLKMATPETLEDYHLIVREKGTESLSPAQKESYDQLTAEAQWRAKEKEQPTSLARIKNSDTPLEINPIEKSTHTKTGKTIYNLSLKTRLGKQAFAEAAAQARTMKGGYWKGKFWLPSEKDAKQFMNWLNGQQNPPTARVMEKETAQISKQAEALRAKADKLEESGTKALNQERTTNTPRQMNMAASASEKANEQIKFAQTLRNIANAIEEGSVKFLSRLSDKTQLELLQSIKRRAIPEKFFEEDYNGFRMVRDIKEGLQLTDYIDRVKLPRPFLYREFTVKLIKAMKGKRGFSRTREKLDTLYHAAVRNDERVVNIPNNNEVIQKLDEYGKIFGYDDLGWHFEESIKDLKRLQRMGLTTDEQLRAAIRELETVTSKESASVTQQKKLDELRFKIKQSLKGFNDFFPTPEAPANRVMELADIKTGMKSLEPHGGMGHLAEKIQALAGKDNVDIVEQSQQLADYLKATGHKVTQGDFLKYGEKDIYDRIVMNPPFSKDQDIDHVIHAYDLLKPGGKLVAITSNMAGLRTNKKNRAFSQWLDEADAHVEDLESGSFKSSFNPTSVNTKIIVVNKPVKTNADLRQEQFSSKDISSDQKENNKHPPGTSLYSNPVIPAAREAAKLLKLNPAASFGGAVYGGIAGADQSEAEPFSAKWWLAMATGAGIGATVGSASFHTLKTFPVKGKTVFGKNSYAKQAANFMKSQVRRILGMSRGDTEVIALGKRQKLMKMVIQEQAEQAGKFLLEKFTPAQRAKMADLIEQRGIIAEGNLLHKQAKELDDFIQFTGKKLQELDMLDKDIDLGGYIHRYYDKDLGLSGLVRALQPKGKTLSGTWSKRRGLQEVKDSRYLSPAARELMQKVQKLQADEHPLKNKTGDLLDDETQQQITQIKQQLKDLQATELREYIGPENGKLVSYFMVWDEVPVIPGLKRTVPRKPATAEQIEGLPPTIKEPGSKGNLALTDRRWTVDGMKGNDAILHRDWTTAEREQWGEIHDVAYRLVRGQAEVAHDLSLGTFFKTVYDQLNGKKVSDMAIEGWIKVPDTTVGQSRLKKYGALSGKYVTPDVWKAIKHQGRNPLASLFNNHPAIKTYLSGLGRWKIYKTVYNPVSHMNNVVSNLQMYYLSDHEGKYLAKSFNALRKGDSSVQEAKEAGLFGADWLSSISNIGESYTKDIKELLEKLRTQPEIPDMPQSVEAVMGLKERFIHSLEKTGKFLNKPIKFATDKAKQAYRMEDEFFKMAVYLSARDKGIKPFEAVEEANKFFFDYDDMPTAMKVVRDLPLGSPFISYTYFAIPALVKTAVEKPEKLLALAAALEGFNYAAQAINGDLQKEGYWDRQADENVLLPDWVKGRSLWGGINNLSIPFVESYKLGLANANVGGNPSLGQTKKGEWWPEVLGFWGAGPEGSNPVIKLLFDISNNKDWKGNPIAEEGAPVTEKWRKAINYIYQNLTPSNPLFPGSYSQQKILEGLANNVRQAREAGQEPNMLIESIVDLANASSEALGGTQFTGKDRGGNDILTRDALWGAMGIKLRPITPKQDRRYKVSEINRKNMDKKQWMNRQARDYKENRISKKQYENKLSEYKTSTHHLKKDRKLLESAYKNVVNQ</sequence>
<feature type="compositionally biased region" description="Basic and acidic residues" evidence="2">
    <location>
        <begin position="1"/>
        <end position="10"/>
    </location>
</feature>
<dbReference type="EMBL" id="NSIT01000080">
    <property type="protein sequence ID" value="PJE79288.1"/>
    <property type="molecule type" value="Genomic_DNA"/>
</dbReference>
<dbReference type="InterPro" id="IPR002052">
    <property type="entry name" value="DNA_methylase_N6_adenine_CS"/>
</dbReference>
<name>A0A2H9T801_9ZZZZ</name>
<dbReference type="Pfam" id="PF05175">
    <property type="entry name" value="MTS"/>
    <property type="match status" value="1"/>
</dbReference>
<dbReference type="GO" id="GO:0003676">
    <property type="term" value="F:nucleic acid binding"/>
    <property type="evidence" value="ECO:0007669"/>
    <property type="project" value="InterPro"/>
</dbReference>
<feature type="region of interest" description="Disordered" evidence="2">
    <location>
        <begin position="38"/>
        <end position="60"/>
    </location>
</feature>